<sequence>MSERKVVHVLALLMLLAAIGNNGNGGGGGGGGTLILLVQGQTICNIPVAGLRACKPAVTPPRPSQPTADCCAALSHGDFRCLCSYKTSPLLPSLGIDPNLAVQLPRKCGLPAPPC</sequence>
<evidence type="ECO:0000256" key="1">
    <source>
        <dbReference type="SAM" id="SignalP"/>
    </source>
</evidence>
<dbReference type="PANTHER" id="PTHR33122:SF63">
    <property type="entry name" value="BIFUNCTIONAL INHIBITOR_PLANT LIPID TRANSFER PROTEIN_SEED STORAGE HELICAL DOMAIN-CONTAINING PROTEIN"/>
    <property type="match status" value="1"/>
</dbReference>
<organism evidence="3 4">
    <name type="scientific">Linum tenue</name>
    <dbReference type="NCBI Taxonomy" id="586396"/>
    <lineage>
        <taxon>Eukaryota</taxon>
        <taxon>Viridiplantae</taxon>
        <taxon>Streptophyta</taxon>
        <taxon>Embryophyta</taxon>
        <taxon>Tracheophyta</taxon>
        <taxon>Spermatophyta</taxon>
        <taxon>Magnoliopsida</taxon>
        <taxon>eudicotyledons</taxon>
        <taxon>Gunneridae</taxon>
        <taxon>Pentapetalae</taxon>
        <taxon>rosids</taxon>
        <taxon>fabids</taxon>
        <taxon>Malpighiales</taxon>
        <taxon>Linaceae</taxon>
        <taxon>Linum</taxon>
    </lineage>
</organism>
<dbReference type="InterPro" id="IPR036312">
    <property type="entry name" value="Bifun_inhib/LTP/seed_sf"/>
</dbReference>
<dbReference type="AlphaFoldDB" id="A0AAV0N7A3"/>
<dbReference type="InterPro" id="IPR016140">
    <property type="entry name" value="Bifunc_inhib/LTP/seed_store"/>
</dbReference>
<comment type="caution">
    <text evidence="3">The sequence shown here is derived from an EMBL/GenBank/DDBJ whole genome shotgun (WGS) entry which is preliminary data.</text>
</comment>
<dbReference type="Proteomes" id="UP001154282">
    <property type="component" value="Unassembled WGS sequence"/>
</dbReference>
<dbReference type="PANTHER" id="PTHR33122">
    <property type="entry name" value="LIPID BINDING PROTEIN-RELATED"/>
    <property type="match status" value="1"/>
</dbReference>
<keyword evidence="1" id="KW-0732">Signal</keyword>
<proteinExistence type="predicted"/>
<name>A0AAV0N7A3_9ROSI</name>
<evidence type="ECO:0000313" key="4">
    <source>
        <dbReference type="Proteomes" id="UP001154282"/>
    </source>
</evidence>
<dbReference type="GO" id="GO:0009627">
    <property type="term" value="P:systemic acquired resistance"/>
    <property type="evidence" value="ECO:0007669"/>
    <property type="project" value="InterPro"/>
</dbReference>
<keyword evidence="4" id="KW-1185">Reference proteome</keyword>
<dbReference type="CDD" id="cd04660">
    <property type="entry name" value="nsLTP_like"/>
    <property type="match status" value="1"/>
</dbReference>
<feature type="chain" id="PRO_5043426628" description="Bifunctional inhibitor/plant lipid transfer protein/seed storage helical domain-containing protein" evidence="1">
    <location>
        <begin position="24"/>
        <end position="115"/>
    </location>
</feature>
<dbReference type="InterPro" id="IPR044741">
    <property type="entry name" value="NsLTP-like"/>
</dbReference>
<dbReference type="GO" id="GO:0005504">
    <property type="term" value="F:fatty acid binding"/>
    <property type="evidence" value="ECO:0007669"/>
    <property type="project" value="InterPro"/>
</dbReference>
<feature type="signal peptide" evidence="1">
    <location>
        <begin position="1"/>
        <end position="23"/>
    </location>
</feature>
<accession>A0AAV0N7A3</accession>
<evidence type="ECO:0000313" key="3">
    <source>
        <dbReference type="EMBL" id="CAI0454432.1"/>
    </source>
</evidence>
<protein>
    <recommendedName>
        <fullName evidence="2">Bifunctional inhibitor/plant lipid transfer protein/seed storage helical domain-containing protein</fullName>
    </recommendedName>
</protein>
<feature type="domain" description="Bifunctional inhibitor/plant lipid transfer protein/seed storage helical" evidence="2">
    <location>
        <begin position="43"/>
        <end position="114"/>
    </location>
</feature>
<dbReference type="Pfam" id="PF14368">
    <property type="entry name" value="LTP_2"/>
    <property type="match status" value="1"/>
</dbReference>
<gene>
    <name evidence="3" type="ORF">LITE_LOCUS31953</name>
</gene>
<evidence type="ECO:0000259" key="2">
    <source>
        <dbReference type="Pfam" id="PF14368"/>
    </source>
</evidence>
<reference evidence="3" key="1">
    <citation type="submission" date="2022-08" db="EMBL/GenBank/DDBJ databases">
        <authorList>
            <person name="Gutierrez-Valencia J."/>
        </authorList>
    </citation>
    <scope>NUCLEOTIDE SEQUENCE</scope>
</reference>
<dbReference type="SUPFAM" id="SSF47699">
    <property type="entry name" value="Bifunctional inhibitor/lipid-transfer protein/seed storage 2S albumin"/>
    <property type="match status" value="1"/>
</dbReference>
<dbReference type="EMBL" id="CAMGYJ010000008">
    <property type="protein sequence ID" value="CAI0454432.1"/>
    <property type="molecule type" value="Genomic_DNA"/>
</dbReference>
<dbReference type="Gene3D" id="1.10.110.10">
    <property type="entry name" value="Plant lipid-transfer and hydrophobic proteins"/>
    <property type="match status" value="1"/>
</dbReference>
<dbReference type="InterPro" id="IPR039265">
    <property type="entry name" value="DIR1-like"/>
</dbReference>